<dbReference type="GeneID" id="78463633"/>
<dbReference type="InterPro" id="IPR011990">
    <property type="entry name" value="TPR-like_helical_dom_sf"/>
</dbReference>
<dbReference type="EMBL" id="LR590484">
    <property type="protein sequence ID" value="VTR43869.1"/>
    <property type="molecule type" value="Genomic_DNA"/>
</dbReference>
<sequence>MNKSYFVYAVLAFVACAACSKQGFLDQTQSSDLNESVVFSDSTYTINFLSGIYADIGFATAPRRFGGGGLDASTDEAEGAGLGSINTFIQFATGTVNSNIITNDAWRTPYTNIRRANIMLKNLPHARFGNPIKVRVKAETRFLRAYYYFILLEHYGGVPLMGDSVYRASDVIPATRNTFAECVDYIVSECDAAAQDLPWEHAGEDYGRVSRAACYGLKSRVLLYAASPLFNGQPLAADGPLREVIAYPVPDQGRWQKAAEAAAQVIESGHYSLHVNNDPEPGFGFYQVFQLRKNEEYILARMQEANRELEGIWHPPTFGVSNPGAYPYLETVNAFGMRNGLPIDDPNSGYDPKNPYRDRDPRLANTVTRDQSLVFHRDGLARRPVNIYIDKTNPNNVTSGQDAIYRGTPTGYYTYKMVNREVAADWFNTYTPRCLPIIRYAEILLNYAEARNEYLAAPDREVYAAVEAIRERAGLQPFALPAGLSQAAMRDIIHNERHKELAFEGHRFFDVRRWRQAETLENRQLHGTEPVRTAMGTVYNSINVRKRVFDKRMYLWPIPQSEVAKSLDLIQNPGY</sequence>
<dbReference type="KEGG" id="stha:NCTC11429_02940"/>
<feature type="domain" description="RagB/SusD" evidence="7">
    <location>
        <begin position="324"/>
        <end position="575"/>
    </location>
</feature>
<evidence type="ECO:0000259" key="7">
    <source>
        <dbReference type="Pfam" id="PF07980"/>
    </source>
</evidence>
<dbReference type="InterPro" id="IPR033985">
    <property type="entry name" value="SusD-like_N"/>
</dbReference>
<dbReference type="AlphaFoldDB" id="A0A4U9VEW6"/>
<comment type="subcellular location">
    <subcellularLocation>
        <location evidence="1">Cell outer membrane</location>
    </subcellularLocation>
</comment>
<dbReference type="Pfam" id="PF14322">
    <property type="entry name" value="SusD-like_3"/>
    <property type="match status" value="1"/>
</dbReference>
<keyword evidence="4" id="KW-0472">Membrane</keyword>
<proteinExistence type="inferred from homology"/>
<evidence type="ECO:0000313" key="10">
    <source>
        <dbReference type="Proteomes" id="UP000308196"/>
    </source>
</evidence>
<dbReference type="STRING" id="1123265.GCA_000686625_02620"/>
<evidence type="ECO:0000259" key="8">
    <source>
        <dbReference type="Pfam" id="PF14322"/>
    </source>
</evidence>
<dbReference type="SUPFAM" id="SSF48452">
    <property type="entry name" value="TPR-like"/>
    <property type="match status" value="1"/>
</dbReference>
<feature type="chain" id="PRO_5020754319" evidence="6">
    <location>
        <begin position="18"/>
        <end position="575"/>
    </location>
</feature>
<dbReference type="RefSeq" id="WP_051606803.1">
    <property type="nucleotide sequence ID" value="NZ_JBPFQZ010000005.1"/>
</dbReference>
<protein>
    <submittedName>
        <fullName evidence="9">SusD family</fullName>
    </submittedName>
</protein>
<name>A0A4U9VEW6_9SPHI</name>
<dbReference type="CDD" id="cd08977">
    <property type="entry name" value="SusD"/>
    <property type="match status" value="1"/>
</dbReference>
<dbReference type="GO" id="GO:0009279">
    <property type="term" value="C:cell outer membrane"/>
    <property type="evidence" value="ECO:0007669"/>
    <property type="project" value="UniProtKB-SubCell"/>
</dbReference>
<evidence type="ECO:0000256" key="2">
    <source>
        <dbReference type="ARBA" id="ARBA00006275"/>
    </source>
</evidence>
<gene>
    <name evidence="9" type="ORF">NCTC11429_02940</name>
</gene>
<feature type="domain" description="SusD-like N-terminal" evidence="8">
    <location>
        <begin position="89"/>
        <end position="223"/>
    </location>
</feature>
<keyword evidence="3 6" id="KW-0732">Signal</keyword>
<keyword evidence="5" id="KW-0998">Cell outer membrane</keyword>
<dbReference type="Pfam" id="PF07980">
    <property type="entry name" value="SusD_RagB"/>
    <property type="match status" value="1"/>
</dbReference>
<dbReference type="Gene3D" id="1.25.40.390">
    <property type="match status" value="1"/>
</dbReference>
<reference evidence="9 10" key="1">
    <citation type="submission" date="2019-05" db="EMBL/GenBank/DDBJ databases">
        <authorList>
            <consortium name="Pathogen Informatics"/>
        </authorList>
    </citation>
    <scope>NUCLEOTIDE SEQUENCE [LARGE SCALE GENOMIC DNA]</scope>
    <source>
        <strain evidence="9 10">NCTC11429</strain>
    </source>
</reference>
<accession>A0A4U9VEW6</accession>
<organism evidence="9 10">
    <name type="scientific">Sphingobacterium thalpophilum</name>
    <dbReference type="NCBI Taxonomy" id="259"/>
    <lineage>
        <taxon>Bacteria</taxon>
        <taxon>Pseudomonadati</taxon>
        <taxon>Bacteroidota</taxon>
        <taxon>Sphingobacteriia</taxon>
        <taxon>Sphingobacteriales</taxon>
        <taxon>Sphingobacteriaceae</taxon>
        <taxon>Sphingobacterium</taxon>
    </lineage>
</organism>
<evidence type="ECO:0000313" key="9">
    <source>
        <dbReference type="EMBL" id="VTR43869.1"/>
    </source>
</evidence>
<dbReference type="PROSITE" id="PS51257">
    <property type="entry name" value="PROKAR_LIPOPROTEIN"/>
    <property type="match status" value="1"/>
</dbReference>
<evidence type="ECO:0000256" key="1">
    <source>
        <dbReference type="ARBA" id="ARBA00004442"/>
    </source>
</evidence>
<feature type="signal peptide" evidence="6">
    <location>
        <begin position="1"/>
        <end position="17"/>
    </location>
</feature>
<evidence type="ECO:0000256" key="3">
    <source>
        <dbReference type="ARBA" id="ARBA00022729"/>
    </source>
</evidence>
<evidence type="ECO:0000256" key="5">
    <source>
        <dbReference type="ARBA" id="ARBA00023237"/>
    </source>
</evidence>
<dbReference type="InterPro" id="IPR012944">
    <property type="entry name" value="SusD_RagB_dom"/>
</dbReference>
<comment type="similarity">
    <text evidence="2">Belongs to the SusD family.</text>
</comment>
<evidence type="ECO:0000256" key="6">
    <source>
        <dbReference type="SAM" id="SignalP"/>
    </source>
</evidence>
<evidence type="ECO:0000256" key="4">
    <source>
        <dbReference type="ARBA" id="ARBA00023136"/>
    </source>
</evidence>
<dbReference type="Proteomes" id="UP000308196">
    <property type="component" value="Chromosome"/>
</dbReference>